<dbReference type="EMBL" id="JAPWTJ010001756">
    <property type="protein sequence ID" value="KAJ8969640.1"/>
    <property type="molecule type" value="Genomic_DNA"/>
</dbReference>
<name>A0ABQ9J032_9CUCU</name>
<keyword evidence="3" id="KW-1185">Reference proteome</keyword>
<dbReference type="InterPro" id="IPR000477">
    <property type="entry name" value="RT_dom"/>
</dbReference>
<comment type="caution">
    <text evidence="2">The sequence shown here is derived from an EMBL/GenBank/DDBJ whole genome shotgun (WGS) entry which is preliminary data.</text>
</comment>
<organism evidence="2 3">
    <name type="scientific">Molorchus minor</name>
    <dbReference type="NCBI Taxonomy" id="1323400"/>
    <lineage>
        <taxon>Eukaryota</taxon>
        <taxon>Metazoa</taxon>
        <taxon>Ecdysozoa</taxon>
        <taxon>Arthropoda</taxon>
        <taxon>Hexapoda</taxon>
        <taxon>Insecta</taxon>
        <taxon>Pterygota</taxon>
        <taxon>Neoptera</taxon>
        <taxon>Endopterygota</taxon>
        <taxon>Coleoptera</taxon>
        <taxon>Polyphaga</taxon>
        <taxon>Cucujiformia</taxon>
        <taxon>Chrysomeloidea</taxon>
        <taxon>Cerambycidae</taxon>
        <taxon>Lamiinae</taxon>
        <taxon>Monochamini</taxon>
        <taxon>Molorchus</taxon>
    </lineage>
</organism>
<dbReference type="Pfam" id="PF00078">
    <property type="entry name" value="RVT_1"/>
    <property type="match status" value="1"/>
</dbReference>
<dbReference type="Gene3D" id="3.30.420.10">
    <property type="entry name" value="Ribonuclease H-like superfamily/Ribonuclease H"/>
    <property type="match status" value="1"/>
</dbReference>
<sequence length="690" mass="78858">MLYMYTMIPITLESALKQVQTSTAIDSEYWRSAKQTYQTSLLEKGPKAIFKYTRSLLLSKISTPIIRKPNGTICDTNSDAAEILAQTFKDNYTQEVPSPLPQPNFSHNNDSLQIIQFTEQLVSEQIGNLKEDSAPGSDGITSSILKKCVSILSKPLAHIMQTSFDQSNLPSEWLTALVTPIYKKGDKLDPLNYRAISLVCIPAKLMERIIVKSLLPFLLDHRIIPDEQHGFVPGRSTTTNLLQSVNSWMQLIDNNEPVDILYLDFSKAFDKVSKRKLLFKLDIHGIRGLLLRWIEAFLSNRLFKVRVGSSYSNWHEVLSGVPQGSVLGPILFLIYSSDLQHTISSSYMSYADDNKLYGNPITNHALLQADLLAVELWSNNWSLPLNSEKCTVLHIGKKNPNLPYQFSTGLLTSVDKQTDLGIIINSNLNWSEHITTVVKRANTQTYLLRKCFTNPSPSLFQRLYKTYIRPLLEYGVAIWSPHLVKDIMALEKVQRTATRMITSYQNLSYEDRLTRLKLQHLTERRKRGDAIQTYRILHNDFTVNLSNMFTLNNDHRLRGHSLKLTREHFSTTIRQNFLTNRVFYTWNLLPEEVVSAPSVNSFKNRYDRYASGNLSTILYYMTDKKNLNDLVSPNRVILTWMPGHSGVRENKLADKLARERLAMYPIGPKPILGVSYSVMKELLAKEVENL</sequence>
<proteinExistence type="predicted"/>
<dbReference type="PROSITE" id="PS50878">
    <property type="entry name" value="RT_POL"/>
    <property type="match status" value="1"/>
</dbReference>
<dbReference type="SUPFAM" id="SSF56672">
    <property type="entry name" value="DNA/RNA polymerases"/>
    <property type="match status" value="1"/>
</dbReference>
<evidence type="ECO:0000259" key="1">
    <source>
        <dbReference type="PROSITE" id="PS50878"/>
    </source>
</evidence>
<evidence type="ECO:0000313" key="3">
    <source>
        <dbReference type="Proteomes" id="UP001162164"/>
    </source>
</evidence>
<feature type="domain" description="Reverse transcriptase" evidence="1">
    <location>
        <begin position="162"/>
        <end position="424"/>
    </location>
</feature>
<dbReference type="InterPro" id="IPR012337">
    <property type="entry name" value="RNaseH-like_sf"/>
</dbReference>
<dbReference type="SUPFAM" id="SSF53098">
    <property type="entry name" value="Ribonuclease H-like"/>
    <property type="match status" value="1"/>
</dbReference>
<dbReference type="CDD" id="cd01650">
    <property type="entry name" value="RT_nLTR_like"/>
    <property type="match status" value="1"/>
</dbReference>
<evidence type="ECO:0000313" key="2">
    <source>
        <dbReference type="EMBL" id="KAJ8969640.1"/>
    </source>
</evidence>
<dbReference type="InterPro" id="IPR036397">
    <property type="entry name" value="RNaseH_sf"/>
</dbReference>
<dbReference type="Proteomes" id="UP001162164">
    <property type="component" value="Unassembled WGS sequence"/>
</dbReference>
<reference evidence="2" key="1">
    <citation type="journal article" date="2023" name="Insect Mol. Biol.">
        <title>Genome sequencing provides insights into the evolution of gene families encoding plant cell wall-degrading enzymes in longhorned beetles.</title>
        <authorList>
            <person name="Shin N.R."/>
            <person name="Okamura Y."/>
            <person name="Kirsch R."/>
            <person name="Pauchet Y."/>
        </authorList>
    </citation>
    <scope>NUCLEOTIDE SEQUENCE</scope>
    <source>
        <strain evidence="2">MMC_N1</strain>
    </source>
</reference>
<accession>A0ABQ9J032</accession>
<protein>
    <recommendedName>
        <fullName evidence="1">Reverse transcriptase domain-containing protein</fullName>
    </recommendedName>
</protein>
<dbReference type="PANTHER" id="PTHR33332">
    <property type="entry name" value="REVERSE TRANSCRIPTASE DOMAIN-CONTAINING PROTEIN"/>
    <property type="match status" value="1"/>
</dbReference>
<dbReference type="PRINTS" id="PR01345">
    <property type="entry name" value="CERVTRCPTASE"/>
</dbReference>
<dbReference type="InterPro" id="IPR043502">
    <property type="entry name" value="DNA/RNA_pol_sf"/>
</dbReference>
<gene>
    <name evidence="2" type="ORF">NQ317_009573</name>
</gene>